<evidence type="ECO:0000256" key="1">
    <source>
        <dbReference type="SAM" id="Coils"/>
    </source>
</evidence>
<evidence type="ECO:0000313" key="2">
    <source>
        <dbReference type="EMBL" id="EDO46511.1"/>
    </source>
</evidence>
<reference evidence="2 3" key="1">
    <citation type="journal article" date="2007" name="Science">
        <title>Sea anemone genome reveals ancestral eumetazoan gene repertoire and genomic organization.</title>
        <authorList>
            <person name="Putnam N.H."/>
            <person name="Srivastava M."/>
            <person name="Hellsten U."/>
            <person name="Dirks B."/>
            <person name="Chapman J."/>
            <person name="Salamov A."/>
            <person name="Terry A."/>
            <person name="Shapiro H."/>
            <person name="Lindquist E."/>
            <person name="Kapitonov V.V."/>
            <person name="Jurka J."/>
            <person name="Genikhovich G."/>
            <person name="Grigoriev I.V."/>
            <person name="Lucas S.M."/>
            <person name="Steele R.E."/>
            <person name="Finnerty J.R."/>
            <person name="Technau U."/>
            <person name="Martindale M.Q."/>
            <person name="Rokhsar D.S."/>
        </authorList>
    </citation>
    <scope>NUCLEOTIDE SEQUENCE [LARGE SCALE GENOMIC DNA]</scope>
    <source>
        <strain evidence="3">CH2 X CH6</strain>
    </source>
</reference>
<dbReference type="Proteomes" id="UP000001593">
    <property type="component" value="Unassembled WGS sequence"/>
</dbReference>
<protein>
    <submittedName>
        <fullName evidence="2">Uncharacterized protein</fullName>
    </submittedName>
</protein>
<organism evidence="2 3">
    <name type="scientific">Nematostella vectensis</name>
    <name type="common">Starlet sea anemone</name>
    <dbReference type="NCBI Taxonomy" id="45351"/>
    <lineage>
        <taxon>Eukaryota</taxon>
        <taxon>Metazoa</taxon>
        <taxon>Cnidaria</taxon>
        <taxon>Anthozoa</taxon>
        <taxon>Hexacorallia</taxon>
        <taxon>Actiniaria</taxon>
        <taxon>Edwardsiidae</taxon>
        <taxon>Nematostella</taxon>
    </lineage>
</organism>
<dbReference type="AlphaFoldDB" id="A7RQ74"/>
<sequence length="271" mass="32257">MSVEEELELELEKFELKGDDEEQKKHAEIHGEDFLEDTISVTTNSLLRATICELERALKDTRRLLFQRDKDNATLRQELEKTRKDINKEQAQRKRVVEGCEEKLKTYNEVQRRCEQFKTENEQLNVEMEKLKEKVKSLVREKGIEDDPEEIIPCCASMNELVQVKQRLKEVETQFREFRENNRHLNGGVAVVNKPLVSYEPPQAQVELATQLRLKFLRDAFFYYMIDFHPEEQMKAILAILDYDDKRKDIILESHEMRRQGKKFTCYARIQ</sequence>
<feature type="coiled-coil region" evidence="1">
    <location>
        <begin position="72"/>
        <end position="181"/>
    </location>
</feature>
<accession>A7RQ74</accession>
<proteinExistence type="predicted"/>
<keyword evidence="1" id="KW-0175">Coiled coil</keyword>
<dbReference type="InParanoid" id="A7RQ74"/>
<gene>
    <name evidence="2" type="ORF">NEMVEDRAFT_v1g200471</name>
</gene>
<keyword evidence="3" id="KW-1185">Reference proteome</keyword>
<dbReference type="HOGENOM" id="CLU_1027796_0_0_1"/>
<dbReference type="PhylomeDB" id="A7RQ74"/>
<dbReference type="OMA" id="FFYYMID"/>
<name>A7RQ74_NEMVE</name>
<dbReference type="EMBL" id="DS469527">
    <property type="protein sequence ID" value="EDO46511.1"/>
    <property type="molecule type" value="Genomic_DNA"/>
</dbReference>
<evidence type="ECO:0000313" key="3">
    <source>
        <dbReference type="Proteomes" id="UP000001593"/>
    </source>
</evidence>